<evidence type="ECO:0008006" key="3">
    <source>
        <dbReference type="Google" id="ProtNLM"/>
    </source>
</evidence>
<evidence type="ECO:0000313" key="1">
    <source>
        <dbReference type="EMBL" id="SEK12109.1"/>
    </source>
</evidence>
<gene>
    <name evidence="1" type="ORF">SAMN04487940_1477</name>
</gene>
<dbReference type="Proteomes" id="UP000182932">
    <property type="component" value="Unassembled WGS sequence"/>
</dbReference>
<proteinExistence type="predicted"/>
<dbReference type="EMBL" id="FNYY01000047">
    <property type="protein sequence ID" value="SEK12109.1"/>
    <property type="molecule type" value="Genomic_DNA"/>
</dbReference>
<dbReference type="AlphaFoldDB" id="A0A975WFT9"/>
<dbReference type="GeneID" id="80821314"/>
<name>A0A975WFT9_9RHOB</name>
<evidence type="ECO:0000313" key="2">
    <source>
        <dbReference type="Proteomes" id="UP000182932"/>
    </source>
</evidence>
<dbReference type="RefSeq" id="WP_074840603.1">
    <property type="nucleotide sequence ID" value="NZ_FNYY01000047.1"/>
</dbReference>
<sequence length="142" mass="15356">MAKQNAKNTANDLNNLFDPQGYQDVFKTWASMNERMVSLSVEAGTRVTDIASETAKDALSNLRELTQVRDEPAEYGKAYTDFAQKQAELFTRAVQAYANETQKVGSETAELASKAGEEITDKVAANADSAAQKARSAANKAA</sequence>
<reference evidence="1 2" key="1">
    <citation type="submission" date="2016-10" db="EMBL/GenBank/DDBJ databases">
        <authorList>
            <person name="Varghese N."/>
            <person name="Submissions S."/>
        </authorList>
    </citation>
    <scope>NUCLEOTIDE SEQUENCE [LARGE SCALE GENOMIC DNA]</scope>
    <source>
        <strain evidence="1 2">FF3</strain>
    </source>
</reference>
<keyword evidence="2" id="KW-1185">Reference proteome</keyword>
<protein>
    <recommendedName>
        <fullName evidence="3">Phasin domain-containing protein</fullName>
    </recommendedName>
</protein>
<comment type="caution">
    <text evidence="1">The sequence shown here is derived from an EMBL/GenBank/DDBJ whole genome shotgun (WGS) entry which is preliminary data.</text>
</comment>
<accession>A0A975WFT9</accession>
<organism evidence="1 2">
    <name type="scientific">Marinovum algicola</name>
    <dbReference type="NCBI Taxonomy" id="42444"/>
    <lineage>
        <taxon>Bacteria</taxon>
        <taxon>Pseudomonadati</taxon>
        <taxon>Pseudomonadota</taxon>
        <taxon>Alphaproteobacteria</taxon>
        <taxon>Rhodobacterales</taxon>
        <taxon>Roseobacteraceae</taxon>
        <taxon>Marinovum</taxon>
    </lineage>
</organism>